<dbReference type="InterPro" id="IPR015943">
    <property type="entry name" value="WD40/YVTN_repeat-like_dom_sf"/>
</dbReference>
<protein>
    <submittedName>
        <fullName evidence="1">Uncharacterized protein</fullName>
    </submittedName>
</protein>
<dbReference type="SUPFAM" id="SSF101898">
    <property type="entry name" value="NHL repeat"/>
    <property type="match status" value="1"/>
</dbReference>
<comment type="caution">
    <text evidence="1">The sequence shown here is derived from an EMBL/GenBank/DDBJ whole genome shotgun (WGS) entry which is preliminary data.</text>
</comment>
<organism evidence="1 2">
    <name type="scientific">Zeaxanthinibacter enoshimensis</name>
    <dbReference type="NCBI Taxonomy" id="392009"/>
    <lineage>
        <taxon>Bacteria</taxon>
        <taxon>Pseudomonadati</taxon>
        <taxon>Bacteroidota</taxon>
        <taxon>Flavobacteriia</taxon>
        <taxon>Flavobacteriales</taxon>
        <taxon>Flavobacteriaceae</taxon>
        <taxon>Zeaxanthinibacter</taxon>
    </lineage>
</organism>
<dbReference type="RefSeq" id="WP_133643412.1">
    <property type="nucleotide sequence ID" value="NZ_SNYI01000001.1"/>
</dbReference>
<keyword evidence="2" id="KW-1185">Reference proteome</keyword>
<gene>
    <name evidence="1" type="ORF">CLV82_1262</name>
</gene>
<sequence length="820" mass="91700">MKSLRILLFLTLTITLGCREDQRPVTELIAQLPPGTSALVKINNPQQLQSELKSNKLIQLGLGDGIPQKIEVLLRGLSFLEIHGEQLLALTITGRDSLAYLYMARQAPDSIDLSSVKNKSIETITSGSHTFKKYEAEDLLFFTTQDRGTFKMSNSIALLKQNVETEGPGVSETLRTLYETANPGKSANIFLNLDPEISLFQNTSFKAQGADLAYFSDWIALDAEITSHGLRLNGVGIMPDSTNTLVPLFRNTGTLATRTPDIAPENSLAMVSYIFRNIKVFDKNLVVVQDSTAADKSVFETVEELGIVYMEGSKAVMLHTYGPQDLNELLGTIGGTAENSMGSEIFALQENDILTEAFSPLLENFKPGFYTVLENTFVFARDRSTIQDIIASFTRKATYRNSPGYQTVRTSLADESNILLIASQQGLEILSEDGFRIPSPMLSLNTGKEDYIFAMQVIAENNFFHTTLLAQQEQGVGVADNTWKKTKYSLQSKALTAPQFVTNHRSGKKEVVIQDEAFRLYLIDPNKGILWTKQLDGPIQGEIHQVDLYKNGRLQLAFTTDHQFIILDRNGKEVAPFTFSYPGGNLNPLAVFDYNRNRNYRFVVTQGETVKMYNSKGKIVKGFTYTKAESPVLQAPKHFRISGKDYLVFLLENGQLKILNRVGKTRVPVKRKIDFSDNEVFVYRNNFAVTEKNGNLVLIDGNGKISQRNLNLPADHGWAARENILTYTNENLIQIGGKEIPLDYGVYTKPRIFRFGKQNFIALADLQSRQVFLMDDQGNYIPGFPVYGNTVPDMADWDNNGRPDLVTIEEDLDVTIFSQG</sequence>
<evidence type="ECO:0000313" key="1">
    <source>
        <dbReference type="EMBL" id="TDQ33422.1"/>
    </source>
</evidence>
<dbReference type="PROSITE" id="PS51257">
    <property type="entry name" value="PROKAR_LIPOPROTEIN"/>
    <property type="match status" value="1"/>
</dbReference>
<evidence type="ECO:0000313" key="2">
    <source>
        <dbReference type="Proteomes" id="UP000295468"/>
    </source>
</evidence>
<proteinExistence type="predicted"/>
<reference evidence="1 2" key="1">
    <citation type="submission" date="2019-03" db="EMBL/GenBank/DDBJ databases">
        <title>Genomic Encyclopedia of Archaeal and Bacterial Type Strains, Phase II (KMG-II): from individual species to whole genera.</title>
        <authorList>
            <person name="Goeker M."/>
        </authorList>
    </citation>
    <scope>NUCLEOTIDE SEQUENCE [LARGE SCALE GENOMIC DNA]</scope>
    <source>
        <strain evidence="1 2">DSM 18435</strain>
    </source>
</reference>
<name>A0A4R6TP91_9FLAO</name>
<dbReference type="Gene3D" id="2.130.10.10">
    <property type="entry name" value="YVTN repeat-like/Quinoprotein amine dehydrogenase"/>
    <property type="match status" value="1"/>
</dbReference>
<dbReference type="EMBL" id="SNYI01000001">
    <property type="protein sequence ID" value="TDQ33422.1"/>
    <property type="molecule type" value="Genomic_DNA"/>
</dbReference>
<dbReference type="Proteomes" id="UP000295468">
    <property type="component" value="Unassembled WGS sequence"/>
</dbReference>
<dbReference type="OrthoDB" id="1093345at2"/>
<dbReference type="AlphaFoldDB" id="A0A4R6TP91"/>
<accession>A0A4R6TP91</accession>